<dbReference type="Gene3D" id="3.40.50.150">
    <property type="entry name" value="Vaccinia Virus protein VP39"/>
    <property type="match status" value="1"/>
</dbReference>
<evidence type="ECO:0008006" key="3">
    <source>
        <dbReference type="Google" id="ProtNLM"/>
    </source>
</evidence>
<dbReference type="AlphaFoldDB" id="A0A3D3R4S8"/>
<sequence length="162" mass="18626">MSYWSDRQHLNYYVTVKQWLEPFSGTLLDIGCADTPVAQWGSFEKRYAVNDLPFPPLDGVECLQADWMKCDLTADVITCLQVLEHFKPSVLIPFVDKIFSSCETAIISVPYMWPSGYCPGHVQDPIDVRKFIDLVGRCPVKLDIVRDNKHHRLIALFKKDFT</sequence>
<dbReference type="InterPro" id="IPR029063">
    <property type="entry name" value="SAM-dependent_MTases_sf"/>
</dbReference>
<protein>
    <recommendedName>
        <fullName evidence="3">Class I SAM-dependent methyltransferase</fullName>
    </recommendedName>
</protein>
<dbReference type="EMBL" id="DQAY01000040">
    <property type="protein sequence ID" value="HCO22610.1"/>
    <property type="molecule type" value="Genomic_DNA"/>
</dbReference>
<dbReference type="Proteomes" id="UP000263642">
    <property type="component" value="Unassembled WGS sequence"/>
</dbReference>
<comment type="caution">
    <text evidence="1">The sequence shown here is derived from an EMBL/GenBank/DDBJ whole genome shotgun (WGS) entry which is preliminary data.</text>
</comment>
<dbReference type="SUPFAM" id="SSF53335">
    <property type="entry name" value="S-adenosyl-L-methionine-dependent methyltransferases"/>
    <property type="match status" value="1"/>
</dbReference>
<gene>
    <name evidence="1" type="ORF">DIT97_05925</name>
</gene>
<evidence type="ECO:0000313" key="1">
    <source>
        <dbReference type="EMBL" id="HCO22610.1"/>
    </source>
</evidence>
<accession>A0A3D3R4S8</accession>
<reference evidence="1 2" key="1">
    <citation type="journal article" date="2018" name="Nat. Biotechnol.">
        <title>A standardized bacterial taxonomy based on genome phylogeny substantially revises the tree of life.</title>
        <authorList>
            <person name="Parks D.H."/>
            <person name="Chuvochina M."/>
            <person name="Waite D.W."/>
            <person name="Rinke C."/>
            <person name="Skarshewski A."/>
            <person name="Chaumeil P.A."/>
            <person name="Hugenholtz P."/>
        </authorList>
    </citation>
    <scope>NUCLEOTIDE SEQUENCE [LARGE SCALE GENOMIC DNA]</scope>
    <source>
        <strain evidence="1">UBA9375</strain>
    </source>
</reference>
<name>A0A3D3R4S8_9PLAN</name>
<evidence type="ECO:0000313" key="2">
    <source>
        <dbReference type="Proteomes" id="UP000263642"/>
    </source>
</evidence>
<organism evidence="1 2">
    <name type="scientific">Gimesia maris</name>
    <dbReference type="NCBI Taxonomy" id="122"/>
    <lineage>
        <taxon>Bacteria</taxon>
        <taxon>Pseudomonadati</taxon>
        <taxon>Planctomycetota</taxon>
        <taxon>Planctomycetia</taxon>
        <taxon>Planctomycetales</taxon>
        <taxon>Planctomycetaceae</taxon>
        <taxon>Gimesia</taxon>
    </lineage>
</organism>
<proteinExistence type="predicted"/>